<feature type="domain" description="DUF6199" evidence="2">
    <location>
        <begin position="185"/>
        <end position="244"/>
    </location>
</feature>
<dbReference type="InterPro" id="IPR045679">
    <property type="entry name" value="DUF6199"/>
</dbReference>
<dbReference type="Pfam" id="PF19701">
    <property type="entry name" value="DUF6199"/>
    <property type="match status" value="1"/>
</dbReference>
<keyword evidence="1" id="KW-1133">Transmembrane helix</keyword>
<dbReference type="Proteomes" id="UP000823921">
    <property type="component" value="Unassembled WGS sequence"/>
</dbReference>
<name>A0A9D2MKY7_9FIRM</name>
<evidence type="ECO:0000313" key="4">
    <source>
        <dbReference type="Proteomes" id="UP000823921"/>
    </source>
</evidence>
<feature type="transmembrane region" description="Helical" evidence="1">
    <location>
        <begin position="6"/>
        <end position="27"/>
    </location>
</feature>
<reference evidence="3" key="2">
    <citation type="submission" date="2021-04" db="EMBL/GenBank/DDBJ databases">
        <authorList>
            <person name="Gilroy R."/>
        </authorList>
    </citation>
    <scope>NUCLEOTIDE SEQUENCE</scope>
    <source>
        <strain evidence="3">CHK192-8294</strain>
    </source>
</reference>
<gene>
    <name evidence="3" type="ORF">H9712_05075</name>
</gene>
<keyword evidence="1" id="KW-0472">Membrane</keyword>
<proteinExistence type="predicted"/>
<feature type="transmembrane region" description="Helical" evidence="1">
    <location>
        <begin position="181"/>
        <end position="199"/>
    </location>
</feature>
<evidence type="ECO:0000256" key="1">
    <source>
        <dbReference type="SAM" id="Phobius"/>
    </source>
</evidence>
<reference evidence="3" key="1">
    <citation type="journal article" date="2021" name="PeerJ">
        <title>Extensive microbial diversity within the chicken gut microbiome revealed by metagenomics and culture.</title>
        <authorList>
            <person name="Gilroy R."/>
            <person name="Ravi A."/>
            <person name="Getino M."/>
            <person name="Pursley I."/>
            <person name="Horton D.L."/>
            <person name="Alikhan N.F."/>
            <person name="Baker D."/>
            <person name="Gharbi K."/>
            <person name="Hall N."/>
            <person name="Watson M."/>
            <person name="Adriaenssens E.M."/>
            <person name="Foster-Nyarko E."/>
            <person name="Jarju S."/>
            <person name="Secka A."/>
            <person name="Antonio M."/>
            <person name="Oren A."/>
            <person name="Chaudhuri R.R."/>
            <person name="La Ragione R."/>
            <person name="Hildebrand F."/>
            <person name="Pallen M.J."/>
        </authorList>
    </citation>
    <scope>NUCLEOTIDE SEQUENCE</scope>
    <source>
        <strain evidence="3">CHK192-8294</strain>
    </source>
</reference>
<dbReference type="AlphaFoldDB" id="A0A9D2MKY7"/>
<evidence type="ECO:0000313" key="3">
    <source>
        <dbReference type="EMBL" id="HJB80336.1"/>
    </source>
</evidence>
<protein>
    <recommendedName>
        <fullName evidence="2">DUF6199 domain-containing protein</fullName>
    </recommendedName>
</protein>
<accession>A0A9D2MKY7</accession>
<sequence>MYDRLKKILPIVLIVIVAVFSILYFFIGRQYGVEYQDALYFPATEGDTTVYSAKVDGQPASFTIQGSTVTYDWGDTVYGPYTIRKDPTAAPGGEWSRSAPNGVEITLDGQLLFRGGYSSDCNLMVQEDGQVYSGLWELTYSVNGVTYDMDGNPVDPHKPSLSILLSFFQLPEPDAHRGNPIFWVLGLVCAGLAVVFIRFDDAIFRFNLSFRVKYPEDAEPSDWELLSRIFGWLLFTVLAFVSFMAGLIIIS</sequence>
<comment type="caution">
    <text evidence="3">The sequence shown here is derived from an EMBL/GenBank/DDBJ whole genome shotgun (WGS) entry which is preliminary data.</text>
</comment>
<evidence type="ECO:0000259" key="2">
    <source>
        <dbReference type="Pfam" id="PF19701"/>
    </source>
</evidence>
<dbReference type="EMBL" id="DWXO01000050">
    <property type="protein sequence ID" value="HJB80336.1"/>
    <property type="molecule type" value="Genomic_DNA"/>
</dbReference>
<feature type="transmembrane region" description="Helical" evidence="1">
    <location>
        <begin position="229"/>
        <end position="250"/>
    </location>
</feature>
<organism evidence="3 4">
    <name type="scientific">Candidatus Flavonifractor intestinigallinarum</name>
    <dbReference type="NCBI Taxonomy" id="2838586"/>
    <lineage>
        <taxon>Bacteria</taxon>
        <taxon>Bacillati</taxon>
        <taxon>Bacillota</taxon>
        <taxon>Clostridia</taxon>
        <taxon>Eubacteriales</taxon>
        <taxon>Oscillospiraceae</taxon>
        <taxon>Flavonifractor</taxon>
    </lineage>
</organism>
<keyword evidence="1" id="KW-0812">Transmembrane</keyword>